<dbReference type="Pfam" id="PF06983">
    <property type="entry name" value="3-dmu-9_3-mt"/>
    <property type="match status" value="1"/>
</dbReference>
<evidence type="ECO:0000313" key="2">
    <source>
        <dbReference type="EMBL" id="MDQ0121018.1"/>
    </source>
</evidence>
<feature type="domain" description="PhnB-like" evidence="1">
    <location>
        <begin position="6"/>
        <end position="131"/>
    </location>
</feature>
<dbReference type="Proteomes" id="UP001226389">
    <property type="component" value="Unassembled WGS sequence"/>
</dbReference>
<keyword evidence="3" id="KW-1185">Reference proteome</keyword>
<dbReference type="InterPro" id="IPR029068">
    <property type="entry name" value="Glyas_Bleomycin-R_OHBP_Dase"/>
</dbReference>
<evidence type="ECO:0000313" key="3">
    <source>
        <dbReference type="Proteomes" id="UP001226389"/>
    </source>
</evidence>
<dbReference type="PANTHER" id="PTHR33990">
    <property type="entry name" value="PROTEIN YJDN-RELATED"/>
    <property type="match status" value="1"/>
</dbReference>
<dbReference type="PANTHER" id="PTHR33990:SF1">
    <property type="entry name" value="PROTEIN YJDN"/>
    <property type="match status" value="1"/>
</dbReference>
<protein>
    <submittedName>
        <fullName evidence="2">PhnB protein</fullName>
    </submittedName>
</protein>
<dbReference type="CDD" id="cd06588">
    <property type="entry name" value="PhnB_like"/>
    <property type="match status" value="1"/>
</dbReference>
<dbReference type="RefSeq" id="WP_307493418.1">
    <property type="nucleotide sequence ID" value="NZ_JAUSSY010000025.1"/>
</dbReference>
<evidence type="ECO:0000259" key="1">
    <source>
        <dbReference type="Pfam" id="PF06983"/>
    </source>
</evidence>
<comment type="caution">
    <text evidence="2">The sequence shown here is derived from an EMBL/GenBank/DDBJ whole genome shotgun (WGS) entry which is preliminary data.</text>
</comment>
<dbReference type="InterPro" id="IPR028973">
    <property type="entry name" value="PhnB-like"/>
</dbReference>
<sequence>MPIRLNPYLSFRTNAREAMNFYHEVFGGDLAITTFGDLEASQNPDEDHLVMHALLVTPSGLTLMGADSPERTDYRPGNTFSISLSGDDMDELQRCWLQLSEGGTVTMALDVAPWGDAFGMCMDKFGVSWMVNIEGWGRKNAKAPEPEDD</sequence>
<gene>
    <name evidence="2" type="ORF">J2T22_004231</name>
</gene>
<accession>A0ABT9UMY2</accession>
<proteinExistence type="predicted"/>
<reference evidence="2 3" key="1">
    <citation type="submission" date="2023-07" db="EMBL/GenBank/DDBJ databases">
        <title>Sorghum-associated microbial communities from plants grown in Nebraska, USA.</title>
        <authorList>
            <person name="Schachtman D."/>
        </authorList>
    </citation>
    <scope>NUCLEOTIDE SEQUENCE [LARGE SCALE GENOMIC DNA]</scope>
    <source>
        <strain evidence="2 3">DS994</strain>
    </source>
</reference>
<dbReference type="EMBL" id="JAUSSY010000025">
    <property type="protein sequence ID" value="MDQ0121018.1"/>
    <property type="molecule type" value="Genomic_DNA"/>
</dbReference>
<name>A0ABT9UMY2_9MICC</name>
<dbReference type="SUPFAM" id="SSF54593">
    <property type="entry name" value="Glyoxalase/Bleomycin resistance protein/Dihydroxybiphenyl dioxygenase"/>
    <property type="match status" value="1"/>
</dbReference>
<dbReference type="Gene3D" id="3.10.180.10">
    <property type="entry name" value="2,3-Dihydroxybiphenyl 1,2-Dioxygenase, domain 1"/>
    <property type="match status" value="1"/>
</dbReference>
<organism evidence="2 3">
    <name type="scientific">Pseudarthrobacter defluvii</name>
    <dbReference type="NCBI Taxonomy" id="410837"/>
    <lineage>
        <taxon>Bacteria</taxon>
        <taxon>Bacillati</taxon>
        <taxon>Actinomycetota</taxon>
        <taxon>Actinomycetes</taxon>
        <taxon>Micrococcales</taxon>
        <taxon>Micrococcaceae</taxon>
        <taxon>Pseudarthrobacter</taxon>
    </lineage>
</organism>